<dbReference type="GeneID" id="77850673"/>
<proteinExistence type="predicted"/>
<gene>
    <name evidence="1" type="primary">46</name>
    <name evidence="1" type="ORF">049ML001_46</name>
</gene>
<name>A0A5P8PI54_9CAUD</name>
<dbReference type="Proteomes" id="UP000326995">
    <property type="component" value="Segment"/>
</dbReference>
<accession>A0A5P8PI54</accession>
<dbReference type="EMBL" id="MN176227">
    <property type="protein sequence ID" value="QFR56349.1"/>
    <property type="molecule type" value="Genomic_DNA"/>
</dbReference>
<reference evidence="1 2" key="1">
    <citation type="submission" date="2019-07" db="EMBL/GenBank/DDBJ databases">
        <authorList>
            <person name="Tomko B.E."/>
            <person name="Krukonis G.P."/>
            <person name="Delesalle V.A."/>
        </authorList>
    </citation>
    <scope>NUCLEOTIDE SEQUENCE [LARGE SCALE GENOMIC DNA]</scope>
</reference>
<organism evidence="1 2">
    <name type="scientific">Bacillus phage 049ML001</name>
    <dbReference type="NCBI Taxonomy" id="2601660"/>
    <lineage>
        <taxon>Viruses</taxon>
        <taxon>Duplodnaviria</taxon>
        <taxon>Heunggongvirae</taxon>
        <taxon>Uroviricota</taxon>
        <taxon>Caudoviricetes</taxon>
        <taxon>Trautnerviridae</taxon>
        <taxon>Polsinellivirinae</taxon>
        <taxon>Rivavirus</taxon>
        <taxon>Rivavirus rv049ML001</taxon>
    </lineage>
</organism>
<protein>
    <submittedName>
        <fullName evidence="1">Uncharacterized protein</fullName>
    </submittedName>
</protein>
<evidence type="ECO:0000313" key="2">
    <source>
        <dbReference type="Proteomes" id="UP000326995"/>
    </source>
</evidence>
<sequence length="55" mass="6597">MTLYKFLCLDCETLNHIHWDFRLGIEYGAPCCCECGQEERDRYEFKGTIETKEEE</sequence>
<keyword evidence="2" id="KW-1185">Reference proteome</keyword>
<dbReference type="RefSeq" id="YP_010644447.1">
    <property type="nucleotide sequence ID" value="NC_070625.1"/>
</dbReference>
<dbReference type="KEGG" id="vg:77850673"/>
<evidence type="ECO:0000313" key="1">
    <source>
        <dbReference type="EMBL" id="QFR56349.1"/>
    </source>
</evidence>